<dbReference type="Pfam" id="PF00107">
    <property type="entry name" value="ADH_zinc_N"/>
    <property type="match status" value="1"/>
</dbReference>
<evidence type="ECO:0000256" key="1">
    <source>
        <dbReference type="ARBA" id="ARBA00008072"/>
    </source>
</evidence>
<protein>
    <submittedName>
        <fullName evidence="5">GroES-like protein</fullName>
    </submittedName>
</protein>
<reference evidence="5 6" key="1">
    <citation type="submission" date="2016-07" db="EMBL/GenBank/DDBJ databases">
        <title>Multiple horizontal gene transfer events from other fungi enriched the ability of initially mycotrophic Trichoderma (Ascomycota) to feed on dead plant biomass.</title>
        <authorList>
            <consortium name="DOE Joint Genome Institute"/>
            <person name="Aerts A."/>
            <person name="Atanasova L."/>
            <person name="Chenthamara K."/>
            <person name="Zhang J."/>
            <person name="Grujic M."/>
            <person name="Henrissat B."/>
            <person name="Kuo A."/>
            <person name="Salamov A."/>
            <person name="Lipzen A."/>
            <person name="Labutti K."/>
            <person name="Barry K."/>
            <person name="Miao Y."/>
            <person name="Rahimi M.J."/>
            <person name="Shen Q."/>
            <person name="Grigoriev I.V."/>
            <person name="Kubicek C.P."/>
            <person name="Druzhinina I.S."/>
        </authorList>
    </citation>
    <scope>NUCLEOTIDE SEQUENCE [LARGE SCALE GENOMIC DNA]</scope>
    <source>
        <strain evidence="5 6">ATCC 18648</strain>
    </source>
</reference>
<comment type="similarity">
    <text evidence="1">Belongs to the zinc-containing alcohol dehydrogenase family.</text>
</comment>
<feature type="region of interest" description="Disordered" evidence="3">
    <location>
        <begin position="1"/>
        <end position="23"/>
    </location>
</feature>
<evidence type="ECO:0000313" key="5">
    <source>
        <dbReference type="EMBL" id="PTB76439.1"/>
    </source>
</evidence>
<evidence type="ECO:0000313" key="6">
    <source>
        <dbReference type="Proteomes" id="UP000240760"/>
    </source>
</evidence>
<dbReference type="GO" id="GO:0016651">
    <property type="term" value="F:oxidoreductase activity, acting on NAD(P)H"/>
    <property type="evidence" value="ECO:0007669"/>
    <property type="project" value="InterPro"/>
</dbReference>
<dbReference type="STRING" id="983965.A0A2T4C4E3"/>
<dbReference type="InterPro" id="IPR020843">
    <property type="entry name" value="ER"/>
</dbReference>
<dbReference type="Gene3D" id="3.40.50.720">
    <property type="entry name" value="NAD(P)-binding Rossmann-like Domain"/>
    <property type="match status" value="1"/>
</dbReference>
<dbReference type="PANTHER" id="PTHR45348">
    <property type="entry name" value="HYPOTHETICAL OXIDOREDUCTASE (EUROFUNG)"/>
    <property type="match status" value="1"/>
</dbReference>
<dbReference type="InterPro" id="IPR011032">
    <property type="entry name" value="GroES-like_sf"/>
</dbReference>
<dbReference type="InterPro" id="IPR013149">
    <property type="entry name" value="ADH-like_C"/>
</dbReference>
<evidence type="ECO:0000256" key="2">
    <source>
        <dbReference type="ARBA" id="ARBA00023002"/>
    </source>
</evidence>
<dbReference type="SUPFAM" id="SSF51735">
    <property type="entry name" value="NAD(P)-binding Rossmann-fold domains"/>
    <property type="match status" value="1"/>
</dbReference>
<dbReference type="SUPFAM" id="SSF50129">
    <property type="entry name" value="GroES-like"/>
    <property type="match status" value="1"/>
</dbReference>
<evidence type="ECO:0000259" key="4">
    <source>
        <dbReference type="SMART" id="SM00829"/>
    </source>
</evidence>
<dbReference type="InterPro" id="IPR013154">
    <property type="entry name" value="ADH-like_N"/>
</dbReference>
<dbReference type="OrthoDB" id="9992527at2759"/>
<keyword evidence="6" id="KW-1185">Reference proteome</keyword>
<accession>A0A2T4C4E3</accession>
<evidence type="ECO:0000256" key="3">
    <source>
        <dbReference type="SAM" id="MobiDB-lite"/>
    </source>
</evidence>
<dbReference type="AlphaFoldDB" id="A0A2T4C4E3"/>
<dbReference type="PANTHER" id="PTHR45348:SF2">
    <property type="entry name" value="ZINC-TYPE ALCOHOL DEHYDROGENASE-LIKE PROTEIN C2E1P3.01"/>
    <property type="match status" value="1"/>
</dbReference>
<feature type="domain" description="Enoyl reductase (ER)" evidence="4">
    <location>
        <begin position="2"/>
        <end position="276"/>
    </location>
</feature>
<dbReference type="Proteomes" id="UP000240760">
    <property type="component" value="Unassembled WGS sequence"/>
</dbReference>
<organism evidence="5 6">
    <name type="scientific">Trichoderma longibrachiatum ATCC 18648</name>
    <dbReference type="NCBI Taxonomy" id="983965"/>
    <lineage>
        <taxon>Eukaryota</taxon>
        <taxon>Fungi</taxon>
        <taxon>Dikarya</taxon>
        <taxon>Ascomycota</taxon>
        <taxon>Pezizomycotina</taxon>
        <taxon>Sordariomycetes</taxon>
        <taxon>Hypocreomycetidae</taxon>
        <taxon>Hypocreales</taxon>
        <taxon>Hypocreaceae</taxon>
        <taxon>Trichoderma</taxon>
    </lineage>
</organism>
<dbReference type="InterPro" id="IPR047122">
    <property type="entry name" value="Trans-enoyl_RdTase-like"/>
</dbReference>
<dbReference type="InterPro" id="IPR036291">
    <property type="entry name" value="NAD(P)-bd_dom_sf"/>
</dbReference>
<dbReference type="EMBL" id="KZ679132">
    <property type="protein sequence ID" value="PTB76439.1"/>
    <property type="molecule type" value="Genomic_DNA"/>
</dbReference>
<dbReference type="SMART" id="SM00829">
    <property type="entry name" value="PKS_ER"/>
    <property type="match status" value="1"/>
</dbReference>
<feature type="non-terminal residue" evidence="5">
    <location>
        <position position="1"/>
    </location>
</feature>
<gene>
    <name evidence="5" type="ORF">M440DRAFT_1333087</name>
</gene>
<sequence>KSIVGNRTWQPRGPGTRPIPTPGPNEVLVKMTIAGLNPHDQLARDIAFFVGEHVPTPFGIDFVGVVNALGPHVSTFNVGDAVFGNGDMFVGDYMATQEYAIMDVNFMGRIPASITQDEAATMPLNVLTMYIALFYPSIHAIPLPLTPEGKSFDYKNTPLAIIGAGSKCGHFAIQLARWAGFGTIIAIAGKTKAEHLRELGATHLIDRTLSDDEIEAEVCSIVGDDLLHVCTAVLAKIQTLGARILSKNKKGTLVTVTHGEVDETKLNKRAGYELRHPHAAEKRELSVMLPR</sequence>
<proteinExistence type="inferred from homology"/>
<dbReference type="Pfam" id="PF08240">
    <property type="entry name" value="ADH_N"/>
    <property type="match status" value="1"/>
</dbReference>
<keyword evidence="2" id="KW-0560">Oxidoreductase</keyword>
<dbReference type="Gene3D" id="3.90.180.10">
    <property type="entry name" value="Medium-chain alcohol dehydrogenases, catalytic domain"/>
    <property type="match status" value="1"/>
</dbReference>
<name>A0A2T4C4E3_TRILO</name>